<dbReference type="InterPro" id="IPR002797">
    <property type="entry name" value="Polysacc_synth"/>
</dbReference>
<feature type="transmembrane region" description="Helical" evidence="6">
    <location>
        <begin position="265"/>
        <end position="285"/>
    </location>
</feature>
<evidence type="ECO:0000256" key="4">
    <source>
        <dbReference type="ARBA" id="ARBA00022989"/>
    </source>
</evidence>
<dbReference type="PANTHER" id="PTHR30250">
    <property type="entry name" value="PST FAMILY PREDICTED COLANIC ACID TRANSPORTER"/>
    <property type="match status" value="1"/>
</dbReference>
<gene>
    <name evidence="7" type="ORF">SAMN04487894_10521</name>
</gene>
<keyword evidence="4 6" id="KW-1133">Transmembrane helix</keyword>
<keyword evidence="3 6" id="KW-0812">Transmembrane</keyword>
<dbReference type="GO" id="GO:0005886">
    <property type="term" value="C:plasma membrane"/>
    <property type="evidence" value="ECO:0007669"/>
    <property type="project" value="UniProtKB-SubCell"/>
</dbReference>
<feature type="transmembrane region" description="Helical" evidence="6">
    <location>
        <begin position="128"/>
        <end position="146"/>
    </location>
</feature>
<feature type="transmembrane region" description="Helical" evidence="6">
    <location>
        <begin position="360"/>
        <end position="379"/>
    </location>
</feature>
<dbReference type="Pfam" id="PF01943">
    <property type="entry name" value="Polysacc_synt"/>
    <property type="match status" value="1"/>
</dbReference>
<accession>A0A1G6QVY9</accession>
<feature type="transmembrane region" description="Helical" evidence="6">
    <location>
        <begin position="385"/>
        <end position="404"/>
    </location>
</feature>
<keyword evidence="5 6" id="KW-0472">Membrane</keyword>
<feature type="transmembrane region" description="Helical" evidence="6">
    <location>
        <begin position="93"/>
        <end position="116"/>
    </location>
</feature>
<keyword evidence="2" id="KW-1003">Cell membrane</keyword>
<sequence>MTQVFKRLFNSTDKRVLLENFLSLSALQLFSMVLPLLTLPYLLRVIGFDHYGTIVWASSLIAYFQTLTDYSFRVTATRDVAIHKHNQKQLNLIYSKVITTKTLFLIISTIALIAIINLYTPFYKERAVFYLTIPLLLGYALFPEWFFQGIENMKYITYLNLSIKIFFTLGIFIFIRQKADYWMYPLFQSCGYIGAGIAGQYILMRKYKIKFYLLPRRIIGQTLKQNFPIFVNQFVPNLYNNTSVFFLGILTTNATIGVYNAINTIVNLGVTLIEIFSRVFFPFLNRNKNAFSKYKNITLGLAAAIILFFLLGNKVIFWALHIQDPDAFFVLFILSLGLMGYTLYNIYGVNFFIIHRKDKLVMWNTMIASGIGLILAYPLIKGWGIFGAAINLSFCRLLMGGGLLKKYFAYDRVR</sequence>
<keyword evidence="8" id="KW-1185">Reference proteome</keyword>
<feature type="transmembrane region" description="Helical" evidence="6">
    <location>
        <begin position="21"/>
        <end position="42"/>
    </location>
</feature>
<dbReference type="InterPro" id="IPR050833">
    <property type="entry name" value="Poly_Biosynth_Transport"/>
</dbReference>
<evidence type="ECO:0000256" key="5">
    <source>
        <dbReference type="ARBA" id="ARBA00023136"/>
    </source>
</evidence>
<dbReference type="Proteomes" id="UP000198757">
    <property type="component" value="Unassembled WGS sequence"/>
</dbReference>
<protein>
    <submittedName>
        <fullName evidence="7">Polysaccharide transporter, PST family</fullName>
    </submittedName>
</protein>
<evidence type="ECO:0000313" key="7">
    <source>
        <dbReference type="EMBL" id="SDC95877.1"/>
    </source>
</evidence>
<evidence type="ECO:0000313" key="8">
    <source>
        <dbReference type="Proteomes" id="UP000198757"/>
    </source>
</evidence>
<dbReference type="PANTHER" id="PTHR30250:SF11">
    <property type="entry name" value="O-ANTIGEN TRANSPORTER-RELATED"/>
    <property type="match status" value="1"/>
</dbReference>
<evidence type="ECO:0000256" key="6">
    <source>
        <dbReference type="SAM" id="Phobius"/>
    </source>
</evidence>
<feature type="transmembrane region" description="Helical" evidence="6">
    <location>
        <begin position="327"/>
        <end position="348"/>
    </location>
</feature>
<feature type="transmembrane region" description="Helical" evidence="6">
    <location>
        <begin position="181"/>
        <end position="203"/>
    </location>
</feature>
<dbReference type="STRING" id="1285928.SAMN04487894_10521"/>
<evidence type="ECO:0000256" key="2">
    <source>
        <dbReference type="ARBA" id="ARBA00022475"/>
    </source>
</evidence>
<feature type="transmembrane region" description="Helical" evidence="6">
    <location>
        <begin position="158"/>
        <end position="175"/>
    </location>
</feature>
<feature type="transmembrane region" description="Helical" evidence="6">
    <location>
        <begin position="297"/>
        <end position="321"/>
    </location>
</feature>
<proteinExistence type="predicted"/>
<dbReference type="EMBL" id="FMZO01000005">
    <property type="protein sequence ID" value="SDC95877.1"/>
    <property type="molecule type" value="Genomic_DNA"/>
</dbReference>
<evidence type="ECO:0000256" key="3">
    <source>
        <dbReference type="ARBA" id="ARBA00022692"/>
    </source>
</evidence>
<name>A0A1G6QVY9_NIADE</name>
<reference evidence="8" key="1">
    <citation type="submission" date="2016-10" db="EMBL/GenBank/DDBJ databases">
        <authorList>
            <person name="Varghese N."/>
            <person name="Submissions S."/>
        </authorList>
    </citation>
    <scope>NUCLEOTIDE SEQUENCE [LARGE SCALE GENOMIC DNA]</scope>
    <source>
        <strain evidence="8">DSM 25811 / CCM 8410 / LMG 26954 / E90</strain>
    </source>
</reference>
<dbReference type="AlphaFoldDB" id="A0A1G6QVY9"/>
<evidence type="ECO:0000256" key="1">
    <source>
        <dbReference type="ARBA" id="ARBA00004651"/>
    </source>
</evidence>
<organism evidence="7 8">
    <name type="scientific">Niabella drilacis (strain DSM 25811 / CCM 8410 / CCUG 62505 / LMG 26954 / E90)</name>
    <dbReference type="NCBI Taxonomy" id="1285928"/>
    <lineage>
        <taxon>Bacteria</taxon>
        <taxon>Pseudomonadati</taxon>
        <taxon>Bacteroidota</taxon>
        <taxon>Chitinophagia</taxon>
        <taxon>Chitinophagales</taxon>
        <taxon>Chitinophagaceae</taxon>
        <taxon>Niabella</taxon>
    </lineage>
</organism>
<comment type="subcellular location">
    <subcellularLocation>
        <location evidence="1">Cell membrane</location>
        <topology evidence="1">Multi-pass membrane protein</topology>
    </subcellularLocation>
</comment>
<dbReference type="OrthoDB" id="9815702at2"/>